<dbReference type="Proteomes" id="UP000185469">
    <property type="component" value="Chromosome"/>
</dbReference>
<name>A0A1L7CZZ7_9CORY</name>
<evidence type="ECO:0000259" key="4">
    <source>
        <dbReference type="PROSITE" id="PS50893"/>
    </source>
</evidence>
<dbReference type="AlphaFoldDB" id="A0A1L7CZZ7"/>
<dbReference type="OrthoDB" id="9802264at2"/>
<proteinExistence type="predicted"/>
<reference evidence="5 6" key="1">
    <citation type="submission" date="2014-08" db="EMBL/GenBank/DDBJ databases">
        <title>Complete genome sequence of Corynebacterium sphenisci CECT 5990(T) (=DSM 44792(T)), isolated from healthy wild penguins.</title>
        <authorList>
            <person name="Ruckert C."/>
            <person name="Albersmeier A."/>
            <person name="Winkler A."/>
            <person name="Kalinowski J."/>
        </authorList>
    </citation>
    <scope>NUCLEOTIDE SEQUENCE [LARGE SCALE GENOMIC DNA]</scope>
    <source>
        <strain evidence="5 6">DSM 44792</strain>
    </source>
</reference>
<evidence type="ECO:0000256" key="3">
    <source>
        <dbReference type="ARBA" id="ARBA00022840"/>
    </source>
</evidence>
<keyword evidence="2" id="KW-0547">Nucleotide-binding</keyword>
<dbReference type="InterPro" id="IPR013611">
    <property type="entry name" value="Transp-assoc_OB_typ2"/>
</dbReference>
<dbReference type="InterPro" id="IPR050093">
    <property type="entry name" value="ABC_SmlMolc_Importer"/>
</dbReference>
<dbReference type="GO" id="GO:0005524">
    <property type="term" value="F:ATP binding"/>
    <property type="evidence" value="ECO:0007669"/>
    <property type="project" value="UniProtKB-KW"/>
</dbReference>
<evidence type="ECO:0000313" key="6">
    <source>
        <dbReference type="Proteomes" id="UP000185469"/>
    </source>
</evidence>
<evidence type="ECO:0000256" key="1">
    <source>
        <dbReference type="ARBA" id="ARBA00022448"/>
    </source>
</evidence>
<dbReference type="Pfam" id="PF08402">
    <property type="entry name" value="TOBE_2"/>
    <property type="match status" value="1"/>
</dbReference>
<feature type="domain" description="ABC transporter" evidence="4">
    <location>
        <begin position="8"/>
        <end position="239"/>
    </location>
</feature>
<dbReference type="EMBL" id="CP009248">
    <property type="protein sequence ID" value="APT91321.1"/>
    <property type="molecule type" value="Genomic_DNA"/>
</dbReference>
<evidence type="ECO:0000256" key="2">
    <source>
        <dbReference type="ARBA" id="ARBA00022741"/>
    </source>
</evidence>
<dbReference type="RefSeq" id="WP_075692958.1">
    <property type="nucleotide sequence ID" value="NZ_CP009248.1"/>
</dbReference>
<dbReference type="PANTHER" id="PTHR42781:SF4">
    <property type="entry name" value="SPERMIDINE_PUTRESCINE IMPORT ATP-BINDING PROTEIN POTA"/>
    <property type="match status" value="1"/>
</dbReference>
<dbReference type="PROSITE" id="PS00211">
    <property type="entry name" value="ABC_TRANSPORTER_1"/>
    <property type="match status" value="1"/>
</dbReference>
<dbReference type="KEGG" id="csph:CSPHI_10280"/>
<dbReference type="InterPro" id="IPR003439">
    <property type="entry name" value="ABC_transporter-like_ATP-bd"/>
</dbReference>
<gene>
    <name evidence="5" type="ORF">CSPHI_10280</name>
</gene>
<dbReference type="PROSITE" id="PS50893">
    <property type="entry name" value="ABC_TRANSPORTER_2"/>
    <property type="match status" value="1"/>
</dbReference>
<dbReference type="GO" id="GO:0016887">
    <property type="term" value="F:ATP hydrolysis activity"/>
    <property type="evidence" value="ECO:0007669"/>
    <property type="project" value="InterPro"/>
</dbReference>
<accession>A0A1L7CZZ7</accession>
<sequence length="346" mass="34783">MSGAGGRLAITGLRAGYPRAAEVLTGVELTVPAGGLVAVLGPSGCGKTTLLRVLAGLLPAAAGRIRLGDRVLAEGPRGLPPERRRVGLVPQDAALFPHLDVAGNVGFGLPRRARRGPRVGELLDLAGIADLAGRMPAELSGGQAARVALARALAPAPGLVLLDEPYAALDAALRARLRADVAAILAAAGTTAMLVTHDQDEALSMADLVAVLDGGRVLQCAAPEELYARPATRWVAGFVGDCATLPATDLGGGRRGCALGEVRIGSVAGAPGATGYVVVRPEQVRLGRGGVPARVTDLTYVGHATTYGLALPDGTRITARAAGPPRHAPGAEVTAAAAGPLHLLAG</sequence>
<dbReference type="GO" id="GO:0043190">
    <property type="term" value="C:ATP-binding cassette (ABC) transporter complex"/>
    <property type="evidence" value="ECO:0007669"/>
    <property type="project" value="InterPro"/>
</dbReference>
<protein>
    <recommendedName>
        <fullName evidence="4">ABC transporter domain-containing protein</fullName>
    </recommendedName>
</protein>
<dbReference type="InterPro" id="IPR003593">
    <property type="entry name" value="AAA+_ATPase"/>
</dbReference>
<dbReference type="Pfam" id="PF00005">
    <property type="entry name" value="ABC_tran"/>
    <property type="match status" value="1"/>
</dbReference>
<dbReference type="STRING" id="1437874.CSPHI_10280"/>
<keyword evidence="3" id="KW-0067">ATP-binding</keyword>
<dbReference type="SMART" id="SM00382">
    <property type="entry name" value="AAA"/>
    <property type="match status" value="1"/>
</dbReference>
<keyword evidence="6" id="KW-1185">Reference proteome</keyword>
<dbReference type="Gene3D" id="3.40.50.300">
    <property type="entry name" value="P-loop containing nucleotide triphosphate hydrolases"/>
    <property type="match status" value="1"/>
</dbReference>
<evidence type="ECO:0000313" key="5">
    <source>
        <dbReference type="EMBL" id="APT91321.1"/>
    </source>
</evidence>
<organism evidence="5 6">
    <name type="scientific">Corynebacterium sphenisci DSM 44792</name>
    <dbReference type="NCBI Taxonomy" id="1437874"/>
    <lineage>
        <taxon>Bacteria</taxon>
        <taxon>Bacillati</taxon>
        <taxon>Actinomycetota</taxon>
        <taxon>Actinomycetes</taxon>
        <taxon>Mycobacteriales</taxon>
        <taxon>Corynebacteriaceae</taxon>
        <taxon>Corynebacterium</taxon>
    </lineage>
</organism>
<dbReference type="SUPFAM" id="SSF50331">
    <property type="entry name" value="MOP-like"/>
    <property type="match status" value="1"/>
</dbReference>
<dbReference type="PANTHER" id="PTHR42781">
    <property type="entry name" value="SPERMIDINE/PUTRESCINE IMPORT ATP-BINDING PROTEIN POTA"/>
    <property type="match status" value="1"/>
</dbReference>
<dbReference type="GO" id="GO:0022857">
    <property type="term" value="F:transmembrane transporter activity"/>
    <property type="evidence" value="ECO:0007669"/>
    <property type="project" value="InterPro"/>
</dbReference>
<keyword evidence="1" id="KW-0813">Transport</keyword>
<dbReference type="InterPro" id="IPR017871">
    <property type="entry name" value="ABC_transporter-like_CS"/>
</dbReference>
<dbReference type="InterPro" id="IPR008995">
    <property type="entry name" value="Mo/tungstate-bd_C_term_dom"/>
</dbReference>
<dbReference type="InterPro" id="IPR027417">
    <property type="entry name" value="P-loop_NTPase"/>
</dbReference>
<dbReference type="SUPFAM" id="SSF52540">
    <property type="entry name" value="P-loop containing nucleoside triphosphate hydrolases"/>
    <property type="match status" value="1"/>
</dbReference>